<feature type="region of interest" description="Disordered" evidence="4">
    <location>
        <begin position="78"/>
        <end position="151"/>
    </location>
</feature>
<evidence type="ECO:0000256" key="2">
    <source>
        <dbReference type="ARBA" id="ARBA00005407"/>
    </source>
</evidence>
<dbReference type="Proteomes" id="UP000231279">
    <property type="component" value="Unassembled WGS sequence"/>
</dbReference>
<organism evidence="6 7">
    <name type="scientific">Handroanthus impetiginosus</name>
    <dbReference type="NCBI Taxonomy" id="429701"/>
    <lineage>
        <taxon>Eukaryota</taxon>
        <taxon>Viridiplantae</taxon>
        <taxon>Streptophyta</taxon>
        <taxon>Embryophyta</taxon>
        <taxon>Tracheophyta</taxon>
        <taxon>Spermatophyta</taxon>
        <taxon>Magnoliopsida</taxon>
        <taxon>eudicotyledons</taxon>
        <taxon>Gunneridae</taxon>
        <taxon>Pentapetalae</taxon>
        <taxon>asterids</taxon>
        <taxon>lamiids</taxon>
        <taxon>Lamiales</taxon>
        <taxon>Bignoniaceae</taxon>
        <taxon>Crescentiina</taxon>
        <taxon>Tabebuia alliance</taxon>
        <taxon>Handroanthus</taxon>
    </lineage>
</organism>
<gene>
    <name evidence="6" type="ORF">CDL12_26895</name>
</gene>
<comment type="similarity">
    <text evidence="2">Belongs to the ARS2 family.</text>
</comment>
<keyword evidence="3" id="KW-0539">Nucleus</keyword>
<feature type="compositionally biased region" description="Basic and acidic residues" evidence="4">
    <location>
        <begin position="103"/>
        <end position="133"/>
    </location>
</feature>
<dbReference type="AlphaFoldDB" id="A0A2G9G5L7"/>
<dbReference type="GO" id="GO:0016604">
    <property type="term" value="C:nuclear body"/>
    <property type="evidence" value="ECO:0007669"/>
    <property type="project" value="TreeGrafter"/>
</dbReference>
<evidence type="ECO:0000313" key="6">
    <source>
        <dbReference type="EMBL" id="PIN00604.1"/>
    </source>
</evidence>
<dbReference type="InterPro" id="IPR013087">
    <property type="entry name" value="Znf_C2H2_type"/>
</dbReference>
<feature type="region of interest" description="Disordered" evidence="4">
    <location>
        <begin position="207"/>
        <end position="237"/>
    </location>
</feature>
<dbReference type="STRING" id="429701.A0A2G9G5L7"/>
<evidence type="ECO:0000256" key="3">
    <source>
        <dbReference type="ARBA" id="ARBA00023242"/>
    </source>
</evidence>
<feature type="domain" description="C2H2-type" evidence="5">
    <location>
        <begin position="33"/>
        <end position="56"/>
    </location>
</feature>
<keyword evidence="7" id="KW-1185">Reference proteome</keyword>
<dbReference type="PROSITE" id="PS00028">
    <property type="entry name" value="ZINC_FINGER_C2H2_1"/>
    <property type="match status" value="1"/>
</dbReference>
<accession>A0A2G9G5L7</accession>
<protein>
    <recommendedName>
        <fullName evidence="5">C2H2-type domain-containing protein</fullName>
    </recommendedName>
</protein>
<sequence length="261" mass="29125">MTAKEKIDTAAAEALDPYVRKIRDEKYGWKYGCGAKGCTKLFHAAEFVQKHLKLKHPELVMELTSKVREELYFENYMNDENAPGGTPVMQPSFPKEKLLRRRPGQDNRLKDERGSRRERENRANFNERFDRPENPQTGDFLSGADGAHGDSADEPMFDSFGIPVAPFASEIPPPLLMPVPGAGPLGPFVPAPPEVAMQMMRDQGGPPFEGGRNGRLGPQSSGPAPVIAFPPTFRQDPRRLRSYNDLDAPDDEVTVIDYRSL</sequence>
<dbReference type="Pfam" id="PF04959">
    <property type="entry name" value="ARS2"/>
    <property type="match status" value="1"/>
</dbReference>
<comment type="caution">
    <text evidence="6">The sequence shown here is derived from an EMBL/GenBank/DDBJ whole genome shotgun (WGS) entry which is preliminary data.</text>
</comment>
<evidence type="ECO:0000256" key="1">
    <source>
        <dbReference type="ARBA" id="ARBA00004123"/>
    </source>
</evidence>
<dbReference type="PANTHER" id="PTHR13165">
    <property type="entry name" value="ARSENITE-RESISTANCE PROTEIN 2"/>
    <property type="match status" value="1"/>
</dbReference>
<name>A0A2G9G5L7_9LAMI</name>
<comment type="subcellular location">
    <subcellularLocation>
        <location evidence="1">Nucleus</location>
    </subcellularLocation>
</comment>
<dbReference type="OrthoDB" id="342064at2759"/>
<evidence type="ECO:0000256" key="4">
    <source>
        <dbReference type="SAM" id="MobiDB-lite"/>
    </source>
</evidence>
<reference evidence="7" key="1">
    <citation type="journal article" date="2018" name="Gigascience">
        <title>Genome assembly of the Pink Ipe (Handroanthus impetiginosus, Bignoniaceae), a highly valued, ecologically keystone Neotropical timber forest tree.</title>
        <authorList>
            <person name="Silva-Junior O.B."/>
            <person name="Grattapaglia D."/>
            <person name="Novaes E."/>
            <person name="Collevatti R.G."/>
        </authorList>
    </citation>
    <scope>NUCLEOTIDE SEQUENCE [LARGE SCALE GENOMIC DNA]</scope>
    <source>
        <strain evidence="7">cv. UFG-1</strain>
    </source>
</reference>
<dbReference type="PANTHER" id="PTHR13165:SF0">
    <property type="entry name" value="SERRATE RNA EFFECTOR MOLECULE HOMOLOG"/>
    <property type="match status" value="1"/>
</dbReference>
<dbReference type="EMBL" id="NKXS01006875">
    <property type="protein sequence ID" value="PIN00604.1"/>
    <property type="molecule type" value="Genomic_DNA"/>
</dbReference>
<dbReference type="InterPro" id="IPR039727">
    <property type="entry name" value="SE/Ars2"/>
</dbReference>
<evidence type="ECO:0000313" key="7">
    <source>
        <dbReference type="Proteomes" id="UP000231279"/>
    </source>
</evidence>
<proteinExistence type="inferred from homology"/>
<dbReference type="InterPro" id="IPR007042">
    <property type="entry name" value="SERRATE/Ars2_C"/>
</dbReference>
<dbReference type="GO" id="GO:0031053">
    <property type="term" value="P:primary miRNA processing"/>
    <property type="evidence" value="ECO:0007669"/>
    <property type="project" value="TreeGrafter"/>
</dbReference>
<evidence type="ECO:0000259" key="5">
    <source>
        <dbReference type="PROSITE" id="PS00028"/>
    </source>
</evidence>